<evidence type="ECO:0000259" key="3">
    <source>
        <dbReference type="Pfam" id="PF07510"/>
    </source>
</evidence>
<feature type="chain" id="PRO_5008525442" description="GmrSD restriction endonucleases C-terminal domain-containing protein" evidence="2">
    <location>
        <begin position="30"/>
        <end position="237"/>
    </location>
</feature>
<evidence type="ECO:0000256" key="2">
    <source>
        <dbReference type="SAM" id="SignalP"/>
    </source>
</evidence>
<dbReference type="AlphaFoldDB" id="A0A1B1KGR1"/>
<feature type="region of interest" description="Disordered" evidence="1">
    <location>
        <begin position="71"/>
        <end position="91"/>
    </location>
</feature>
<dbReference type="RefSeq" id="WP_065493394.1">
    <property type="nucleotide sequence ID" value="NZ_CP009112.1"/>
</dbReference>
<proteinExistence type="predicted"/>
<dbReference type="Pfam" id="PF07510">
    <property type="entry name" value="GmrSD_C"/>
    <property type="match status" value="1"/>
</dbReference>
<sequence>MHHRPRAAFLALAAVSVLGLSGCSAIADADPGTGSLGGAPATPAPAFDAAPALAKLDTLAVKGRAPKTGYTREQFGPSWSDDNSVEGGHNGCDTRNDILRRDLVDLTYKTSTRDCVVATGTLHDTYTGTTIAFVRGQDTSTAVQIDHVVALSDAWQKGAQQLSPEQRRDLANDPRNLQAVDGPTNSQKSDSDAASWLPPNKAYRCTYVSRQIDVKALYRLWVTQAEKDAMSQVLHSC</sequence>
<reference evidence="4 5" key="1">
    <citation type="submission" date="2014-07" db="EMBL/GenBank/DDBJ databases">
        <authorList>
            <person name="Zhang J.E."/>
            <person name="Yang H."/>
            <person name="Guo J."/>
            <person name="Deng Z."/>
            <person name="Luo H."/>
            <person name="Luo M."/>
            <person name="Zhao B."/>
        </authorList>
    </citation>
    <scope>NUCLEOTIDE SEQUENCE [LARGE SCALE GENOMIC DNA]</scope>
    <source>
        <strain evidence="4 5">1CP</strain>
        <plasmid evidence="5">Plasmid pr1cp1</plasmid>
    </source>
</reference>
<name>A0A1B1KGR1_RHOOP</name>
<keyword evidence="4" id="KW-0614">Plasmid</keyword>
<feature type="domain" description="GmrSD restriction endonucleases C-terminal" evidence="3">
    <location>
        <begin position="93"/>
        <end position="232"/>
    </location>
</feature>
<accession>A0A1B1KGR1</accession>
<dbReference type="PANTHER" id="PTHR24094:SF15">
    <property type="entry name" value="AMP-DEPENDENT SYNTHETASE_LIGASE DOMAIN-CONTAINING PROTEIN-RELATED"/>
    <property type="match status" value="1"/>
</dbReference>
<feature type="signal peptide" evidence="2">
    <location>
        <begin position="1"/>
        <end position="29"/>
    </location>
</feature>
<dbReference type="Proteomes" id="UP000186108">
    <property type="component" value="Plasmid pR1CP1"/>
</dbReference>
<evidence type="ECO:0000313" key="5">
    <source>
        <dbReference type="Proteomes" id="UP000186108"/>
    </source>
</evidence>
<geneLocation type="plasmid" evidence="5">
    <name>pr1cp1</name>
</geneLocation>
<evidence type="ECO:0000256" key="1">
    <source>
        <dbReference type="SAM" id="MobiDB-lite"/>
    </source>
</evidence>
<organism evidence="4 5">
    <name type="scientific">Rhodococcus opacus</name>
    <name type="common">Nocardia opaca</name>
    <dbReference type="NCBI Taxonomy" id="37919"/>
    <lineage>
        <taxon>Bacteria</taxon>
        <taxon>Bacillati</taxon>
        <taxon>Actinomycetota</taxon>
        <taxon>Actinomycetes</taxon>
        <taxon>Mycobacteriales</taxon>
        <taxon>Nocardiaceae</taxon>
        <taxon>Rhodococcus</taxon>
    </lineage>
</organism>
<dbReference type="PATRIC" id="fig|37919.13.peg.7560"/>
<gene>
    <name evidence="4" type="ORF">R1CP_35905</name>
</gene>
<keyword evidence="2" id="KW-0732">Signal</keyword>
<protein>
    <recommendedName>
        <fullName evidence="3">GmrSD restriction endonucleases C-terminal domain-containing protein</fullName>
    </recommendedName>
</protein>
<dbReference type="InterPro" id="IPR011089">
    <property type="entry name" value="GmrSD_C"/>
</dbReference>
<dbReference type="PROSITE" id="PS51257">
    <property type="entry name" value="PROKAR_LIPOPROTEIN"/>
    <property type="match status" value="1"/>
</dbReference>
<dbReference type="PANTHER" id="PTHR24094">
    <property type="entry name" value="SECRETED PROTEIN"/>
    <property type="match status" value="1"/>
</dbReference>
<dbReference type="EMBL" id="CP009112">
    <property type="protein sequence ID" value="ANS31787.1"/>
    <property type="molecule type" value="Genomic_DNA"/>
</dbReference>
<evidence type="ECO:0000313" key="4">
    <source>
        <dbReference type="EMBL" id="ANS31787.1"/>
    </source>
</evidence>
<feature type="region of interest" description="Disordered" evidence="1">
    <location>
        <begin position="175"/>
        <end position="195"/>
    </location>
</feature>